<feature type="compositionally biased region" description="Low complexity" evidence="1">
    <location>
        <begin position="83"/>
        <end position="93"/>
    </location>
</feature>
<sequence>MLHIRCSHAGCPQRFKCQWGLTYHLRTVHRNSNWVNSDVPSVGEDFHDLDGLGHISPGAESAQPSWSQPPSPEPQQAPPPRPSQIFHPHLTGNPLPPGTLPLPRTAAQPTDWSPFESEIQCRTADFLYRCVEMSAGNIDELLELWALDKMKSDQLGPFTSYEHMYSSIDAIQLGDAPWKCFTVSYTGDVQPSDPSWKSAEYEVWFRDPEVIMTQMLDKPEFDGHFDYAPYIGLDKSGKQRWSDFMSGNYAWRHSEWYLPLL</sequence>
<dbReference type="EMBL" id="DS547111">
    <property type="protein sequence ID" value="EDR05784.1"/>
    <property type="molecule type" value="Genomic_DNA"/>
</dbReference>
<dbReference type="Proteomes" id="UP000001194">
    <property type="component" value="Unassembled WGS sequence"/>
</dbReference>
<feature type="domain" description="C2H2-type" evidence="2">
    <location>
        <begin position="6"/>
        <end position="29"/>
    </location>
</feature>
<feature type="region of interest" description="Disordered" evidence="1">
    <location>
        <begin position="46"/>
        <end position="111"/>
    </location>
</feature>
<evidence type="ECO:0000259" key="2">
    <source>
        <dbReference type="PROSITE" id="PS00028"/>
    </source>
</evidence>
<feature type="compositionally biased region" description="Pro residues" evidence="1">
    <location>
        <begin position="67"/>
        <end position="82"/>
    </location>
</feature>
<gene>
    <name evidence="3" type="ORF">LACBIDRAFT_302505</name>
</gene>
<proteinExistence type="predicted"/>
<dbReference type="InterPro" id="IPR013087">
    <property type="entry name" value="Znf_C2H2_type"/>
</dbReference>
<dbReference type="PROSITE" id="PS00028">
    <property type="entry name" value="ZINC_FINGER_C2H2_1"/>
    <property type="match status" value="1"/>
</dbReference>
<dbReference type="GeneID" id="6079188"/>
<reference evidence="3 4" key="1">
    <citation type="journal article" date="2008" name="Nature">
        <title>The genome of Laccaria bicolor provides insights into mycorrhizal symbiosis.</title>
        <authorList>
            <person name="Martin F."/>
            <person name="Aerts A."/>
            <person name="Ahren D."/>
            <person name="Brun A."/>
            <person name="Danchin E.G.J."/>
            <person name="Duchaussoy F."/>
            <person name="Gibon J."/>
            <person name="Kohler A."/>
            <person name="Lindquist E."/>
            <person name="Pereda V."/>
            <person name="Salamov A."/>
            <person name="Shapiro H.J."/>
            <person name="Wuyts J."/>
            <person name="Blaudez D."/>
            <person name="Buee M."/>
            <person name="Brokstein P."/>
            <person name="Canbaeck B."/>
            <person name="Cohen D."/>
            <person name="Courty P.E."/>
            <person name="Coutinho P.M."/>
            <person name="Delaruelle C."/>
            <person name="Detter J.C."/>
            <person name="Deveau A."/>
            <person name="DiFazio S."/>
            <person name="Duplessis S."/>
            <person name="Fraissinet-Tachet L."/>
            <person name="Lucic E."/>
            <person name="Frey-Klett P."/>
            <person name="Fourrey C."/>
            <person name="Feussner I."/>
            <person name="Gay G."/>
            <person name="Grimwood J."/>
            <person name="Hoegger P.J."/>
            <person name="Jain P."/>
            <person name="Kilaru S."/>
            <person name="Labbe J."/>
            <person name="Lin Y.C."/>
            <person name="Legue V."/>
            <person name="Le Tacon F."/>
            <person name="Marmeisse R."/>
            <person name="Melayah D."/>
            <person name="Montanini B."/>
            <person name="Muratet M."/>
            <person name="Nehls U."/>
            <person name="Niculita-Hirzel H."/>
            <person name="Oudot-Le Secq M.P."/>
            <person name="Peter M."/>
            <person name="Quesneville H."/>
            <person name="Rajashekar B."/>
            <person name="Reich M."/>
            <person name="Rouhier N."/>
            <person name="Schmutz J."/>
            <person name="Yin T."/>
            <person name="Chalot M."/>
            <person name="Henrissat B."/>
            <person name="Kuees U."/>
            <person name="Lucas S."/>
            <person name="Van de Peer Y."/>
            <person name="Podila G.K."/>
            <person name="Polle A."/>
            <person name="Pukkila P.J."/>
            <person name="Richardson P.M."/>
            <person name="Rouze P."/>
            <person name="Sanders I.R."/>
            <person name="Stajich J.E."/>
            <person name="Tunlid A."/>
            <person name="Tuskan G."/>
            <person name="Grigoriev I.V."/>
        </authorList>
    </citation>
    <scope>NUCLEOTIDE SEQUENCE [LARGE SCALE GENOMIC DNA]</scope>
    <source>
        <strain evidence="4">S238N-H82 / ATCC MYA-4686</strain>
    </source>
</reference>
<organism evidence="4">
    <name type="scientific">Laccaria bicolor (strain S238N-H82 / ATCC MYA-4686)</name>
    <name type="common">Bicoloured deceiver</name>
    <name type="synonym">Laccaria laccata var. bicolor</name>
    <dbReference type="NCBI Taxonomy" id="486041"/>
    <lineage>
        <taxon>Eukaryota</taxon>
        <taxon>Fungi</taxon>
        <taxon>Dikarya</taxon>
        <taxon>Basidiomycota</taxon>
        <taxon>Agaricomycotina</taxon>
        <taxon>Agaricomycetes</taxon>
        <taxon>Agaricomycetidae</taxon>
        <taxon>Agaricales</taxon>
        <taxon>Agaricineae</taxon>
        <taxon>Hydnangiaceae</taxon>
        <taxon>Laccaria</taxon>
    </lineage>
</organism>
<dbReference type="InParanoid" id="B0DHT1"/>
<dbReference type="RefSeq" id="XP_001883460.1">
    <property type="nucleotide sequence ID" value="XM_001883425.1"/>
</dbReference>
<dbReference type="HOGENOM" id="CLU_006344_7_1_1"/>
<protein>
    <submittedName>
        <fullName evidence="3">Predicted protein</fullName>
    </submittedName>
</protein>
<dbReference type="OrthoDB" id="3199698at2759"/>
<keyword evidence="4" id="KW-1185">Reference proteome</keyword>
<dbReference type="KEGG" id="lbc:LACBIDRAFT_302505"/>
<evidence type="ECO:0000313" key="3">
    <source>
        <dbReference type="EMBL" id="EDR05784.1"/>
    </source>
</evidence>
<accession>B0DHT1</accession>
<name>B0DHT1_LACBS</name>
<evidence type="ECO:0000256" key="1">
    <source>
        <dbReference type="SAM" id="MobiDB-lite"/>
    </source>
</evidence>
<evidence type="ECO:0000313" key="4">
    <source>
        <dbReference type="Proteomes" id="UP000001194"/>
    </source>
</evidence>
<dbReference type="AlphaFoldDB" id="B0DHT1"/>
<dbReference type="Pfam" id="PF18759">
    <property type="entry name" value="Plavaka"/>
    <property type="match status" value="1"/>
</dbReference>
<dbReference type="InterPro" id="IPR041078">
    <property type="entry name" value="Plavaka"/>
</dbReference>